<feature type="compositionally biased region" description="Basic residues" evidence="1">
    <location>
        <begin position="249"/>
        <end position="258"/>
    </location>
</feature>
<feature type="compositionally biased region" description="Polar residues" evidence="1">
    <location>
        <begin position="8"/>
        <end position="28"/>
    </location>
</feature>
<evidence type="ECO:0000256" key="1">
    <source>
        <dbReference type="SAM" id="MobiDB-lite"/>
    </source>
</evidence>
<dbReference type="InterPro" id="IPR001611">
    <property type="entry name" value="Leu-rich_rpt"/>
</dbReference>
<evidence type="ECO:0000313" key="3">
    <source>
        <dbReference type="Proteomes" id="UP000807716"/>
    </source>
</evidence>
<organism evidence="2 3">
    <name type="scientific">Actinomortierella ambigua</name>
    <dbReference type="NCBI Taxonomy" id="1343610"/>
    <lineage>
        <taxon>Eukaryota</taxon>
        <taxon>Fungi</taxon>
        <taxon>Fungi incertae sedis</taxon>
        <taxon>Mucoromycota</taxon>
        <taxon>Mortierellomycotina</taxon>
        <taxon>Mortierellomycetes</taxon>
        <taxon>Mortierellales</taxon>
        <taxon>Mortierellaceae</taxon>
        <taxon>Actinomortierella</taxon>
    </lineage>
</organism>
<feature type="region of interest" description="Disordered" evidence="1">
    <location>
        <begin position="241"/>
        <end position="261"/>
    </location>
</feature>
<feature type="compositionally biased region" description="Pro residues" evidence="1">
    <location>
        <begin position="39"/>
        <end position="53"/>
    </location>
</feature>
<accession>A0A9P6PXK6</accession>
<dbReference type="Pfam" id="PF13516">
    <property type="entry name" value="LRR_6"/>
    <property type="match status" value="1"/>
</dbReference>
<proteinExistence type="predicted"/>
<dbReference type="InterPro" id="IPR032675">
    <property type="entry name" value="LRR_dom_sf"/>
</dbReference>
<protein>
    <recommendedName>
        <fullName evidence="4">RNI-like protein</fullName>
    </recommendedName>
</protein>
<gene>
    <name evidence="2" type="ORF">DFQ27_007065</name>
</gene>
<reference evidence="2" key="1">
    <citation type="journal article" date="2020" name="Fungal Divers.">
        <title>Resolving the Mortierellaceae phylogeny through synthesis of multi-gene phylogenetics and phylogenomics.</title>
        <authorList>
            <person name="Vandepol N."/>
            <person name="Liber J."/>
            <person name="Desiro A."/>
            <person name="Na H."/>
            <person name="Kennedy M."/>
            <person name="Barry K."/>
            <person name="Grigoriev I.V."/>
            <person name="Miller A.N."/>
            <person name="O'Donnell K."/>
            <person name="Stajich J.E."/>
            <person name="Bonito G."/>
        </authorList>
    </citation>
    <scope>NUCLEOTIDE SEQUENCE</scope>
    <source>
        <strain evidence="2">BC1065</strain>
    </source>
</reference>
<evidence type="ECO:0008006" key="4">
    <source>
        <dbReference type="Google" id="ProtNLM"/>
    </source>
</evidence>
<keyword evidence="3" id="KW-1185">Reference proteome</keyword>
<evidence type="ECO:0000313" key="2">
    <source>
        <dbReference type="EMBL" id="KAG0254075.1"/>
    </source>
</evidence>
<dbReference type="SMART" id="SM00367">
    <property type="entry name" value="LRR_CC"/>
    <property type="match status" value="8"/>
</dbReference>
<dbReference type="InterPro" id="IPR006553">
    <property type="entry name" value="Leu-rich_rpt_Cys-con_subtyp"/>
</dbReference>
<dbReference type="Proteomes" id="UP000807716">
    <property type="component" value="Unassembled WGS sequence"/>
</dbReference>
<dbReference type="PANTHER" id="PTHR13318:SF95">
    <property type="entry name" value="F-BOX PROTEIN YLR352W"/>
    <property type="match status" value="1"/>
</dbReference>
<feature type="region of interest" description="Disordered" evidence="1">
    <location>
        <begin position="1"/>
        <end position="197"/>
    </location>
</feature>
<dbReference type="GO" id="GO:0031146">
    <property type="term" value="P:SCF-dependent proteasomal ubiquitin-dependent protein catabolic process"/>
    <property type="evidence" value="ECO:0007669"/>
    <property type="project" value="TreeGrafter"/>
</dbReference>
<dbReference type="EMBL" id="JAAAJB010000540">
    <property type="protein sequence ID" value="KAG0254075.1"/>
    <property type="molecule type" value="Genomic_DNA"/>
</dbReference>
<sequence>MSGRNRRGNTNTYVNNVRGPTSALTSFLNERGIRRANPAPRPAPADADPPAPESPTAGENGDTIEQEIQVEASSSSAGAASRPVRVTRASSSASSSMTKSPSKQPSDEDSGEDSDGSAKNSNKNGKVVSLSIASSRPRRNAAASSSSAATSSSKAESSADASKKRPRKKVESDDSDFELDISGSTPRSRFSHKGRTPLGSNKIEFCSRCRARFTIKAGTIPTTDDSGGVLCPTCVAAEADPSASMSKPKPAKKPRRKVQKQEIERNIPTLQDLCIQKIAEYIEDVEAFGDISDISMDKICKIICRNRSLSNKTLPLFLDPRHLDVSFYDCTEISPEALQSIASFCPDIRSLRLTYCGRINDDVISYYAKHLTQLKALSLTGPFLVTDAAYASFFREVGSRLEQFDLDHSARFNISAMESLATHCPHLKQLTLGDCMHLNDDWLPWVAKLSKLESLTIRNPEHDLSTDLMLDILKAAGSNLRSLELTNCTSFEDRVLSEGVRELCPNLQRLTLASCEELTSEGIISLFTDWKANSGLLHVDVSGCVGLDDKALEAIVSHNAHALETLNLSNVDELTSEGLKPLLRCAYLKRLDVSWVRAFDDELMGALIKAAPKLNQVTVWGDHRLTEYCPTRPGLRIVGREADYIDLRFK</sequence>
<dbReference type="SUPFAM" id="SSF52047">
    <property type="entry name" value="RNI-like"/>
    <property type="match status" value="1"/>
</dbReference>
<dbReference type="Gene3D" id="3.80.10.10">
    <property type="entry name" value="Ribonuclease Inhibitor"/>
    <property type="match status" value="3"/>
</dbReference>
<name>A0A9P6PXK6_9FUNG</name>
<feature type="compositionally biased region" description="Low complexity" evidence="1">
    <location>
        <begin position="131"/>
        <end position="160"/>
    </location>
</feature>
<feature type="compositionally biased region" description="Low complexity" evidence="1">
    <location>
        <begin position="72"/>
        <end position="104"/>
    </location>
</feature>
<dbReference type="AlphaFoldDB" id="A0A9P6PXK6"/>
<dbReference type="GO" id="GO:0019005">
    <property type="term" value="C:SCF ubiquitin ligase complex"/>
    <property type="evidence" value="ECO:0007669"/>
    <property type="project" value="TreeGrafter"/>
</dbReference>
<dbReference type="OrthoDB" id="421226at2759"/>
<comment type="caution">
    <text evidence="2">The sequence shown here is derived from an EMBL/GenBank/DDBJ whole genome shotgun (WGS) entry which is preliminary data.</text>
</comment>
<dbReference type="PANTHER" id="PTHR13318">
    <property type="entry name" value="PARTNER OF PAIRED, ISOFORM B-RELATED"/>
    <property type="match status" value="1"/>
</dbReference>